<dbReference type="InterPro" id="IPR011990">
    <property type="entry name" value="TPR-like_helical_dom_sf"/>
</dbReference>
<dbReference type="RefSeq" id="WP_397083076.1">
    <property type="nucleotide sequence ID" value="NZ_JBITGY010000005.1"/>
</dbReference>
<protein>
    <recommendedName>
        <fullName evidence="4">Tetratricopeptide repeat protein</fullName>
    </recommendedName>
</protein>
<evidence type="ECO:0000313" key="2">
    <source>
        <dbReference type="EMBL" id="MFI6499635.1"/>
    </source>
</evidence>
<dbReference type="Gene3D" id="1.25.40.10">
    <property type="entry name" value="Tetratricopeptide repeat domain"/>
    <property type="match status" value="1"/>
</dbReference>
<sequence length="474" mass="50180">METVFESAYRRLSPEAARLYRLLGLLPGNDFTADLAAALAGGEAGPQLGTLLETHLVEEPVPGRYRLHDLVRLHAAHAADGEPAAERDEALRRAVAWYSRMVAAADHLITGERFRLADQPEHGEVFTGAGEALDWLDDERGNLLALLRRASMAGWDQLVWQSAEAMWALYAHRRHYADWLETSRLGVLSAHRLGDRAAEARLRNQTARALVELSDYPAATAELNLTTPSTPATPSTPSTPATPAASGAPSTPATPATSGASAAPATPTTPAATSGAPDTPATPATSGAPATPDAQLDASTGVGLRLEAELAESRGLLDLAQGRADAAAEWFAAALRAHEHLGDRRGAAVQTYQRGRALDAAGRHRAAARALEDAARLAAGDELTQAKVAIALGPVYRRLGRTDEAGAALRRGAAVMRARRIPSLEALAWAELSELAELAGDEEARRACLREAIELTRASGNRAEAESLARRLRG</sequence>
<proteinExistence type="predicted"/>
<organism evidence="2 3">
    <name type="scientific">Nonomuraea typhae</name>
    <dbReference type="NCBI Taxonomy" id="2603600"/>
    <lineage>
        <taxon>Bacteria</taxon>
        <taxon>Bacillati</taxon>
        <taxon>Actinomycetota</taxon>
        <taxon>Actinomycetes</taxon>
        <taxon>Streptosporangiales</taxon>
        <taxon>Streptosporangiaceae</taxon>
        <taxon>Nonomuraea</taxon>
    </lineage>
</organism>
<reference evidence="2 3" key="1">
    <citation type="submission" date="2024-10" db="EMBL/GenBank/DDBJ databases">
        <title>The Natural Products Discovery Center: Release of the First 8490 Sequenced Strains for Exploring Actinobacteria Biosynthetic Diversity.</title>
        <authorList>
            <person name="Kalkreuter E."/>
            <person name="Kautsar S.A."/>
            <person name="Yang D."/>
            <person name="Bader C.D."/>
            <person name="Teijaro C.N."/>
            <person name="Fluegel L."/>
            <person name="Davis C.M."/>
            <person name="Simpson J.R."/>
            <person name="Lauterbach L."/>
            <person name="Steele A.D."/>
            <person name="Gui C."/>
            <person name="Meng S."/>
            <person name="Li G."/>
            <person name="Viehrig K."/>
            <person name="Ye F."/>
            <person name="Su P."/>
            <person name="Kiefer A.F."/>
            <person name="Nichols A."/>
            <person name="Cepeda A.J."/>
            <person name="Yan W."/>
            <person name="Fan B."/>
            <person name="Jiang Y."/>
            <person name="Adhikari A."/>
            <person name="Zheng C.-J."/>
            <person name="Schuster L."/>
            <person name="Cowan T.M."/>
            <person name="Smanski M.J."/>
            <person name="Chevrette M.G."/>
            <person name="De Carvalho L.P.S."/>
            <person name="Shen B."/>
        </authorList>
    </citation>
    <scope>NUCLEOTIDE SEQUENCE [LARGE SCALE GENOMIC DNA]</scope>
    <source>
        <strain evidence="2 3">NPDC050545</strain>
    </source>
</reference>
<comment type="caution">
    <text evidence="2">The sequence shown here is derived from an EMBL/GenBank/DDBJ whole genome shotgun (WGS) entry which is preliminary data.</text>
</comment>
<evidence type="ECO:0008006" key="4">
    <source>
        <dbReference type="Google" id="ProtNLM"/>
    </source>
</evidence>
<feature type="compositionally biased region" description="Low complexity" evidence="1">
    <location>
        <begin position="226"/>
        <end position="294"/>
    </location>
</feature>
<evidence type="ECO:0000313" key="3">
    <source>
        <dbReference type="Proteomes" id="UP001612741"/>
    </source>
</evidence>
<keyword evidence="3" id="KW-1185">Reference proteome</keyword>
<name>A0ABW7YUN1_9ACTN</name>
<accession>A0ABW7YUN1</accession>
<dbReference type="EMBL" id="JBITGY010000005">
    <property type="protein sequence ID" value="MFI6499635.1"/>
    <property type="molecule type" value="Genomic_DNA"/>
</dbReference>
<gene>
    <name evidence="2" type="ORF">ACIBG2_19765</name>
</gene>
<dbReference type="Proteomes" id="UP001612741">
    <property type="component" value="Unassembled WGS sequence"/>
</dbReference>
<dbReference type="SUPFAM" id="SSF48452">
    <property type="entry name" value="TPR-like"/>
    <property type="match status" value="1"/>
</dbReference>
<evidence type="ECO:0000256" key="1">
    <source>
        <dbReference type="SAM" id="MobiDB-lite"/>
    </source>
</evidence>
<feature type="region of interest" description="Disordered" evidence="1">
    <location>
        <begin position="225"/>
        <end position="296"/>
    </location>
</feature>